<dbReference type="GO" id="GO:0003682">
    <property type="term" value="F:chromatin binding"/>
    <property type="evidence" value="ECO:0007669"/>
    <property type="project" value="TreeGrafter"/>
</dbReference>
<dbReference type="Pfam" id="PF00628">
    <property type="entry name" value="PHD"/>
    <property type="match status" value="1"/>
</dbReference>
<keyword evidence="4" id="KW-0862">Zinc</keyword>
<name>A0A443S5F1_9ACAR</name>
<proteinExistence type="predicted"/>
<dbReference type="Proteomes" id="UP000288716">
    <property type="component" value="Unassembled WGS sequence"/>
</dbReference>
<keyword evidence="2" id="KW-0479">Metal-binding</keyword>
<dbReference type="EMBL" id="NCKV01007974">
    <property type="protein sequence ID" value="RWS22757.1"/>
    <property type="molecule type" value="Genomic_DNA"/>
</dbReference>
<gene>
    <name evidence="7" type="ORF">B4U80_13496</name>
</gene>
<evidence type="ECO:0000256" key="1">
    <source>
        <dbReference type="ARBA" id="ARBA00004123"/>
    </source>
</evidence>
<sequence length="434" mass="50572">MRKINMFKINTCCVCHNKNNELTLTCSRCDKCFHEKCHNPNIEPYNLELGITFKCTRCVLSAKLRKFKIKKNPAIVPKIKSMTNSLPYDLSLLTWNSEHFTNEQNVYCYCGSPGVYYEKMLQCRKCLQWFHEGCISSLKTPLLYGDHYFKFKCAVCNNGKEYLKRIEYEIVDLIAIALNTLALTHLKGYFSLTKEILPIVRKNVHVLLSKTEVQVMDDEKLTERLEMILHSNSDKFVRSNRLWALRMNPKKETFVFGHYVKCKVVENIKEDPLMMNVDDVAMEVVIGKHEEQNTSDSINNGNGIDFEVNKSLTANLFNSETQNSEPVILTTDTISPSIINSNEISEGHKRDTKIESNFLPFCELLKKNRERHIEMMNTLKKFEHLRMINKMNTKPKQVMIQNSRKPFLLKEPKPPKRRKVSCTKTYVTLEEIFP</sequence>
<dbReference type="OrthoDB" id="10033786at2759"/>
<dbReference type="PROSITE" id="PS01359">
    <property type="entry name" value="ZF_PHD_1"/>
    <property type="match status" value="2"/>
</dbReference>
<dbReference type="PANTHER" id="PTHR12628:SF21">
    <property type="entry name" value="PHD-TYPE DOMAIN-CONTAINING PROTEIN"/>
    <property type="match status" value="1"/>
</dbReference>
<dbReference type="PANTHER" id="PTHR12628">
    <property type="entry name" value="POLYCOMB-LIKE TRANSCRIPTION FACTOR"/>
    <property type="match status" value="1"/>
</dbReference>
<keyword evidence="5" id="KW-0539">Nucleus</keyword>
<comment type="caution">
    <text evidence="7">The sequence shown here is derived from an EMBL/GenBank/DDBJ whole genome shotgun (WGS) entry which is preliminary data.</text>
</comment>
<dbReference type="SUPFAM" id="SSF57903">
    <property type="entry name" value="FYVE/PHD zinc finger"/>
    <property type="match status" value="2"/>
</dbReference>
<evidence type="ECO:0000256" key="3">
    <source>
        <dbReference type="ARBA" id="ARBA00022771"/>
    </source>
</evidence>
<evidence type="ECO:0000256" key="2">
    <source>
        <dbReference type="ARBA" id="ARBA00022723"/>
    </source>
</evidence>
<protein>
    <submittedName>
        <fullName evidence="7">Metal-response element-binding transcription factor 2-like isoform X1</fullName>
    </submittedName>
</protein>
<dbReference type="GO" id="GO:0003677">
    <property type="term" value="F:DNA binding"/>
    <property type="evidence" value="ECO:0007669"/>
    <property type="project" value="TreeGrafter"/>
</dbReference>
<evidence type="ECO:0000256" key="5">
    <source>
        <dbReference type="ARBA" id="ARBA00023242"/>
    </source>
</evidence>
<dbReference type="AlphaFoldDB" id="A0A443S5F1"/>
<dbReference type="SMART" id="SM00249">
    <property type="entry name" value="PHD"/>
    <property type="match status" value="2"/>
</dbReference>
<reference evidence="7 8" key="1">
    <citation type="journal article" date="2018" name="Gigascience">
        <title>Genomes of trombidid mites reveal novel predicted allergens and laterally-transferred genes associated with secondary metabolism.</title>
        <authorList>
            <person name="Dong X."/>
            <person name="Chaisiri K."/>
            <person name="Xia D."/>
            <person name="Armstrong S.D."/>
            <person name="Fang Y."/>
            <person name="Donnelly M.J."/>
            <person name="Kadowaki T."/>
            <person name="McGarry J.W."/>
            <person name="Darby A.C."/>
            <person name="Makepeace B.L."/>
        </authorList>
    </citation>
    <scope>NUCLEOTIDE SEQUENCE [LARGE SCALE GENOMIC DNA]</scope>
    <source>
        <strain evidence="7">UoL-UT</strain>
    </source>
</reference>
<evidence type="ECO:0000313" key="7">
    <source>
        <dbReference type="EMBL" id="RWS22757.1"/>
    </source>
</evidence>
<dbReference type="GO" id="GO:0045814">
    <property type="term" value="P:negative regulation of gene expression, epigenetic"/>
    <property type="evidence" value="ECO:0007669"/>
    <property type="project" value="TreeGrafter"/>
</dbReference>
<feature type="non-terminal residue" evidence="7">
    <location>
        <position position="434"/>
    </location>
</feature>
<dbReference type="InterPro" id="IPR001965">
    <property type="entry name" value="Znf_PHD"/>
</dbReference>
<evidence type="ECO:0000313" key="8">
    <source>
        <dbReference type="Proteomes" id="UP000288716"/>
    </source>
</evidence>
<dbReference type="InterPro" id="IPR019787">
    <property type="entry name" value="Znf_PHD-finger"/>
</dbReference>
<organism evidence="7 8">
    <name type="scientific">Leptotrombidium deliense</name>
    <dbReference type="NCBI Taxonomy" id="299467"/>
    <lineage>
        <taxon>Eukaryota</taxon>
        <taxon>Metazoa</taxon>
        <taxon>Ecdysozoa</taxon>
        <taxon>Arthropoda</taxon>
        <taxon>Chelicerata</taxon>
        <taxon>Arachnida</taxon>
        <taxon>Acari</taxon>
        <taxon>Acariformes</taxon>
        <taxon>Trombidiformes</taxon>
        <taxon>Prostigmata</taxon>
        <taxon>Anystina</taxon>
        <taxon>Parasitengona</taxon>
        <taxon>Trombiculoidea</taxon>
        <taxon>Trombiculidae</taxon>
        <taxon>Leptotrombidium</taxon>
    </lineage>
</organism>
<evidence type="ECO:0000256" key="4">
    <source>
        <dbReference type="ARBA" id="ARBA00022833"/>
    </source>
</evidence>
<dbReference type="InterPro" id="IPR013083">
    <property type="entry name" value="Znf_RING/FYVE/PHD"/>
</dbReference>
<keyword evidence="8" id="KW-1185">Reference proteome</keyword>
<dbReference type="GO" id="GO:0005634">
    <property type="term" value="C:nucleus"/>
    <property type="evidence" value="ECO:0007669"/>
    <property type="project" value="UniProtKB-SubCell"/>
</dbReference>
<feature type="domain" description="Zinc finger PHD-type" evidence="6">
    <location>
        <begin position="107"/>
        <end position="157"/>
    </location>
</feature>
<dbReference type="STRING" id="299467.A0A443S5F1"/>
<keyword evidence="3" id="KW-0863">Zinc-finger</keyword>
<dbReference type="Gene3D" id="3.30.40.10">
    <property type="entry name" value="Zinc/RING finger domain, C3HC4 (zinc finger)"/>
    <property type="match status" value="1"/>
</dbReference>
<accession>A0A443S5F1</accession>
<dbReference type="InterPro" id="IPR011011">
    <property type="entry name" value="Znf_FYVE_PHD"/>
</dbReference>
<dbReference type="VEuPathDB" id="VectorBase:LDEU009283"/>
<dbReference type="Gene3D" id="3.90.980.20">
    <property type="match status" value="1"/>
</dbReference>
<dbReference type="InterPro" id="IPR019786">
    <property type="entry name" value="Zinc_finger_PHD-type_CS"/>
</dbReference>
<comment type="subcellular location">
    <subcellularLocation>
        <location evidence="1">Nucleus</location>
    </subcellularLocation>
</comment>
<evidence type="ECO:0000259" key="6">
    <source>
        <dbReference type="SMART" id="SM00249"/>
    </source>
</evidence>
<dbReference type="GO" id="GO:0008270">
    <property type="term" value="F:zinc ion binding"/>
    <property type="evidence" value="ECO:0007669"/>
    <property type="project" value="UniProtKB-KW"/>
</dbReference>
<feature type="domain" description="Zinc finger PHD-type" evidence="6">
    <location>
        <begin position="11"/>
        <end position="59"/>
    </location>
</feature>